<comment type="caution">
    <text evidence="1">The sequence shown here is derived from an EMBL/GenBank/DDBJ whole genome shotgun (WGS) entry which is preliminary data.</text>
</comment>
<dbReference type="Proteomes" id="UP000050297">
    <property type="component" value="Unassembled WGS sequence"/>
</dbReference>
<evidence type="ECO:0000313" key="1">
    <source>
        <dbReference type="EMBL" id="KPW26997.1"/>
    </source>
</evidence>
<protein>
    <submittedName>
        <fullName evidence="1">Uncharacterized protein</fullName>
    </submittedName>
</protein>
<dbReference type="EMBL" id="LJPM01000030">
    <property type="protein sequence ID" value="KPW26997.1"/>
    <property type="molecule type" value="Genomic_DNA"/>
</dbReference>
<evidence type="ECO:0000313" key="2">
    <source>
        <dbReference type="Proteomes" id="UP000050297"/>
    </source>
</evidence>
<accession>A0A0P9ILK2</accession>
<dbReference type="AlphaFoldDB" id="A0A0P9ILK2"/>
<dbReference type="PATRIC" id="fig|199198.5.peg.5827"/>
<proteinExistence type="predicted"/>
<organism evidence="1 2">
    <name type="scientific">Pseudomonas syringae pv. aceris</name>
    <dbReference type="NCBI Taxonomy" id="199198"/>
    <lineage>
        <taxon>Bacteria</taxon>
        <taxon>Pseudomonadati</taxon>
        <taxon>Pseudomonadota</taxon>
        <taxon>Gammaproteobacteria</taxon>
        <taxon>Pseudomonadales</taxon>
        <taxon>Pseudomonadaceae</taxon>
        <taxon>Pseudomonas</taxon>
        <taxon>Pseudomonas syringae</taxon>
    </lineage>
</organism>
<sequence length="168" mass="19203">MRTRVRSGLPLILTSTDQTVDRTICVGHTLTISRSFYYLFRSESSEQRAIIQWIGSVWLSEAAKMSDQFPAYGSSEGDTEGEYEHRNSLSKDEIEVRLAIADYVIRRANGTTEGRKIFDALIPRFEGRYPHHKVLAHCLTAPEYIDQEDTDLYESPPDRLQAPYKPTS</sequence>
<reference evidence="1 2" key="1">
    <citation type="submission" date="2015-09" db="EMBL/GenBank/DDBJ databases">
        <title>Genome announcement of multiple Pseudomonas syringae strains.</title>
        <authorList>
            <person name="Thakur S."/>
            <person name="Wang P.W."/>
            <person name="Gong Y."/>
            <person name="Weir B.S."/>
            <person name="Guttman D.S."/>
        </authorList>
    </citation>
    <scope>NUCLEOTIDE SEQUENCE [LARGE SCALE GENOMIC DNA]</scope>
    <source>
        <strain evidence="1 2">ICMP2802</strain>
    </source>
</reference>
<name>A0A0P9ILK2_PSESX</name>
<gene>
    <name evidence="1" type="ORF">ALO91_103306</name>
</gene>